<comment type="pathway">
    <text evidence="3">Sphingolipid metabolism.</text>
</comment>
<evidence type="ECO:0000256" key="3">
    <source>
        <dbReference type="ARBA" id="ARBA00004991"/>
    </source>
</evidence>
<evidence type="ECO:0000313" key="15">
    <source>
        <dbReference type="EMBL" id="CAK0785981.1"/>
    </source>
</evidence>
<reference evidence="15 16" key="1">
    <citation type="submission" date="2023-10" db="EMBL/GenBank/DDBJ databases">
        <authorList>
            <person name="Maclean D."/>
            <person name="Macfadyen A."/>
        </authorList>
    </citation>
    <scope>NUCLEOTIDE SEQUENCE [LARGE SCALE GENOMIC DNA]</scope>
</reference>
<evidence type="ECO:0000256" key="13">
    <source>
        <dbReference type="SAM" id="Phobius"/>
    </source>
</evidence>
<dbReference type="PANTHER" id="PTHR16320">
    <property type="entry name" value="SPHINGOMYELINASE FAMILY MEMBER"/>
    <property type="match status" value="1"/>
</dbReference>
<keyword evidence="12 13" id="KW-0472">Membrane</keyword>
<evidence type="ECO:0000256" key="12">
    <source>
        <dbReference type="ARBA" id="ARBA00023136"/>
    </source>
</evidence>
<accession>A0AAV1IGP2</accession>
<feature type="domain" description="Endonuclease/exonuclease/phosphatase" evidence="14">
    <location>
        <begin position="6"/>
        <end position="270"/>
    </location>
</feature>
<evidence type="ECO:0000256" key="9">
    <source>
        <dbReference type="ARBA" id="ARBA00022919"/>
    </source>
</evidence>
<dbReference type="Gene3D" id="3.60.10.10">
    <property type="entry name" value="Endonuclease/exonuclease/phosphatase"/>
    <property type="match status" value="1"/>
</dbReference>
<dbReference type="Proteomes" id="UP001314263">
    <property type="component" value="Unassembled WGS sequence"/>
</dbReference>
<keyword evidence="9" id="KW-0746">Sphingolipid metabolism</keyword>
<evidence type="ECO:0000256" key="1">
    <source>
        <dbReference type="ARBA" id="ARBA00004141"/>
    </source>
</evidence>
<keyword evidence="7" id="KW-0378">Hydrolase</keyword>
<feature type="transmembrane region" description="Helical" evidence="13">
    <location>
        <begin position="326"/>
        <end position="348"/>
    </location>
</feature>
<protein>
    <recommendedName>
        <fullName evidence="14">Endonuclease/exonuclease/phosphatase domain-containing protein</fullName>
    </recommendedName>
</protein>
<dbReference type="EMBL" id="CAUYUE010000013">
    <property type="protein sequence ID" value="CAK0785981.1"/>
    <property type="molecule type" value="Genomic_DNA"/>
</dbReference>
<dbReference type="SUPFAM" id="SSF56219">
    <property type="entry name" value="DNase I-like"/>
    <property type="match status" value="1"/>
</dbReference>
<keyword evidence="11" id="KW-0443">Lipid metabolism</keyword>
<evidence type="ECO:0000256" key="5">
    <source>
        <dbReference type="ARBA" id="ARBA00022692"/>
    </source>
</evidence>
<dbReference type="GO" id="GO:0004767">
    <property type="term" value="F:sphingomyelin phosphodiesterase activity"/>
    <property type="evidence" value="ECO:0007669"/>
    <property type="project" value="InterPro"/>
</dbReference>
<dbReference type="Pfam" id="PF03372">
    <property type="entry name" value="Exo_endo_phos"/>
    <property type="match status" value="1"/>
</dbReference>
<keyword evidence="5 13" id="KW-0812">Transmembrane</keyword>
<comment type="pathway">
    <text evidence="2">Lipid metabolism; sphingolipid metabolism.</text>
</comment>
<dbReference type="PANTHER" id="PTHR16320:SF24">
    <property type="entry name" value="PHOSPHODIESTERASE, PUTATIVE-RELATED"/>
    <property type="match status" value="1"/>
</dbReference>
<dbReference type="InterPro" id="IPR036691">
    <property type="entry name" value="Endo/exonu/phosph_ase_sf"/>
</dbReference>
<organism evidence="15 16">
    <name type="scientific">Coccomyxa viridis</name>
    <dbReference type="NCBI Taxonomy" id="1274662"/>
    <lineage>
        <taxon>Eukaryota</taxon>
        <taxon>Viridiplantae</taxon>
        <taxon>Chlorophyta</taxon>
        <taxon>core chlorophytes</taxon>
        <taxon>Trebouxiophyceae</taxon>
        <taxon>Trebouxiophyceae incertae sedis</taxon>
        <taxon>Coccomyxaceae</taxon>
        <taxon>Coccomyxa</taxon>
    </lineage>
</organism>
<dbReference type="InterPro" id="IPR038772">
    <property type="entry name" value="Sph/SMPD2-like"/>
</dbReference>
<evidence type="ECO:0000256" key="7">
    <source>
        <dbReference type="ARBA" id="ARBA00022801"/>
    </source>
</evidence>
<evidence type="ECO:0000256" key="11">
    <source>
        <dbReference type="ARBA" id="ARBA00023098"/>
    </source>
</evidence>
<evidence type="ECO:0000256" key="8">
    <source>
        <dbReference type="ARBA" id="ARBA00022842"/>
    </source>
</evidence>
<evidence type="ECO:0000256" key="4">
    <source>
        <dbReference type="ARBA" id="ARBA00006335"/>
    </source>
</evidence>
<evidence type="ECO:0000259" key="14">
    <source>
        <dbReference type="Pfam" id="PF03372"/>
    </source>
</evidence>
<dbReference type="AlphaFoldDB" id="A0AAV1IGP2"/>
<keyword evidence="16" id="KW-1185">Reference proteome</keyword>
<dbReference type="InterPro" id="IPR005135">
    <property type="entry name" value="Endo/exonuclease/phosphatase"/>
</dbReference>
<evidence type="ECO:0000256" key="6">
    <source>
        <dbReference type="ARBA" id="ARBA00022723"/>
    </source>
</evidence>
<dbReference type="GO" id="GO:0006665">
    <property type="term" value="P:sphingolipid metabolic process"/>
    <property type="evidence" value="ECO:0007669"/>
    <property type="project" value="UniProtKB-KW"/>
</dbReference>
<dbReference type="GO" id="GO:0046872">
    <property type="term" value="F:metal ion binding"/>
    <property type="evidence" value="ECO:0007669"/>
    <property type="project" value="UniProtKB-KW"/>
</dbReference>
<feature type="transmembrane region" description="Helical" evidence="13">
    <location>
        <begin position="360"/>
        <end position="390"/>
    </location>
</feature>
<keyword evidence="8" id="KW-0460">Magnesium</keyword>
<sequence length="429" mass="47023">MRIKVLTINCWGLWLVSKRRKERIRLIAEEIRRSDVDVVILQEVFVKEDIKHLSATAAQGTLKHAQYMHSSFLGGELLMLSCWPILYTRFHCFSAGGPPEAVWQGDWIAGKGVGLVCLDTTSGPVRVFNTHTCANYGRVYRHVDIHGGVEFPTDANAPVRTVQVLELIDFICTHGSQGHGAVVVGGDFNCRPGDFEMKMLGTLLPELHDSWALLHPDEPGCTSNSGDQGKDPAVLADPPKRIDYLFGTCKPVEAELVLQDPLHGLMLSDHLGLISTFDLSADSASTARLPGDDVLSKRARENASLFSAALEQLNSGVSRYDARGMLLLWSALGLEAPLLIASYTNFVWVLVVESDSAGDAWWIVIMIVLATLTVLLAATIPLQLALSVAYCCQARAMQMHAENIRASLRQKRQCPAADQVMFTDCQSGL</sequence>
<gene>
    <name evidence="15" type="ORF">CVIRNUC_009194</name>
</gene>
<evidence type="ECO:0000313" key="16">
    <source>
        <dbReference type="Proteomes" id="UP001314263"/>
    </source>
</evidence>
<name>A0AAV1IGP2_9CHLO</name>
<comment type="subcellular location">
    <subcellularLocation>
        <location evidence="1">Membrane</location>
        <topology evidence="1">Multi-pass membrane protein</topology>
    </subcellularLocation>
</comment>
<dbReference type="GO" id="GO:0016020">
    <property type="term" value="C:membrane"/>
    <property type="evidence" value="ECO:0007669"/>
    <property type="project" value="UniProtKB-SubCell"/>
</dbReference>
<keyword evidence="6" id="KW-0479">Metal-binding</keyword>
<evidence type="ECO:0000256" key="2">
    <source>
        <dbReference type="ARBA" id="ARBA00004760"/>
    </source>
</evidence>
<comment type="similarity">
    <text evidence="4">Belongs to the neutral sphingomyelinase family.</text>
</comment>
<evidence type="ECO:0000256" key="10">
    <source>
        <dbReference type="ARBA" id="ARBA00022989"/>
    </source>
</evidence>
<keyword evidence="10 13" id="KW-1133">Transmembrane helix</keyword>
<comment type="caution">
    <text evidence="15">The sequence shown here is derived from an EMBL/GenBank/DDBJ whole genome shotgun (WGS) entry which is preliminary data.</text>
</comment>
<proteinExistence type="inferred from homology"/>